<evidence type="ECO:0000313" key="16">
    <source>
        <dbReference type="RefSeq" id="XP_028134932.1"/>
    </source>
</evidence>
<dbReference type="Gene3D" id="3.30.379.10">
    <property type="entry name" value="Chitobiase/beta-hexosaminidase domain 2-like"/>
    <property type="match status" value="1"/>
</dbReference>
<dbReference type="Gene3D" id="3.20.20.80">
    <property type="entry name" value="Glycosidases"/>
    <property type="match status" value="1"/>
</dbReference>
<keyword evidence="4 7" id="KW-0378">Hydrolase</keyword>
<dbReference type="PANTHER" id="PTHR22600">
    <property type="entry name" value="BETA-HEXOSAMINIDASE"/>
    <property type="match status" value="1"/>
</dbReference>
<dbReference type="EnsemblMetazoa" id="XM_028279129.2">
    <property type="protein sequence ID" value="XP_028134930.1"/>
    <property type="gene ID" value="LOC114329869"/>
</dbReference>
<dbReference type="OrthoDB" id="428480at2759"/>
<feature type="chain" id="PRO_5044650933" description="Beta-hexosaminidase" evidence="10">
    <location>
        <begin position="20"/>
        <end position="539"/>
    </location>
</feature>
<evidence type="ECO:0000256" key="5">
    <source>
        <dbReference type="ARBA" id="ARBA00023180"/>
    </source>
</evidence>
<dbReference type="InterPro" id="IPR029018">
    <property type="entry name" value="Hex-like_dom2"/>
</dbReference>
<dbReference type="GO" id="GO:0030203">
    <property type="term" value="P:glycosaminoglycan metabolic process"/>
    <property type="evidence" value="ECO:0007669"/>
    <property type="project" value="TreeGrafter"/>
</dbReference>
<comment type="similarity">
    <text evidence="2 7">Belongs to the glycosyl hydrolase 20 family.</text>
</comment>
<organism evidence="17">
    <name type="scientific">Diabrotica virgifera virgifera</name>
    <name type="common">western corn rootworm</name>
    <dbReference type="NCBI Taxonomy" id="50390"/>
    <lineage>
        <taxon>Eukaryota</taxon>
        <taxon>Metazoa</taxon>
        <taxon>Ecdysozoa</taxon>
        <taxon>Arthropoda</taxon>
        <taxon>Hexapoda</taxon>
        <taxon>Insecta</taxon>
        <taxon>Pterygota</taxon>
        <taxon>Neoptera</taxon>
        <taxon>Endopterygota</taxon>
        <taxon>Coleoptera</taxon>
        <taxon>Polyphaga</taxon>
        <taxon>Cucujiformia</taxon>
        <taxon>Chrysomeloidea</taxon>
        <taxon>Chrysomelidae</taxon>
        <taxon>Galerucinae</taxon>
        <taxon>Diabroticina</taxon>
        <taxon>Diabroticites</taxon>
        <taxon>Diabrotica</taxon>
    </lineage>
</organism>
<evidence type="ECO:0000256" key="6">
    <source>
        <dbReference type="ARBA" id="ARBA00023295"/>
    </source>
</evidence>
<evidence type="ECO:0000313" key="15">
    <source>
        <dbReference type="RefSeq" id="XP_028134930.1"/>
    </source>
</evidence>
<dbReference type="GO" id="GO:0004563">
    <property type="term" value="F:beta-N-acetylhexosaminidase activity"/>
    <property type="evidence" value="ECO:0007669"/>
    <property type="project" value="UniProtKB-EC"/>
</dbReference>
<feature type="domain" description="Beta-hexosaminidase eukaryotic type N-terminal" evidence="12">
    <location>
        <begin position="35"/>
        <end position="166"/>
    </location>
</feature>
<dbReference type="RefSeq" id="XP_028134930.1">
    <property type="nucleotide sequence ID" value="XM_028279129.1"/>
</dbReference>
<dbReference type="PIRSF" id="PIRSF001093">
    <property type="entry name" value="B-hxosamndse_ab_euk"/>
    <property type="match status" value="1"/>
</dbReference>
<gene>
    <name evidence="15 16 17" type="primary">LOC114329869</name>
</gene>
<dbReference type="Proteomes" id="UP001652700">
    <property type="component" value="Unplaced"/>
</dbReference>
<dbReference type="GeneID" id="114329869"/>
<sequence length="539" mass="62737">MKFKIQLLSTFLCTSLVYAYIEEPGPRYPPTKGELWPKPYHQIKNHSFFTVRKEHFNFKIINNTCSIVEEAIKNYESIIFSGYTLMQENLNLSNHHLEKKPWLSNPKYLGILDVLEISLDIHCNGKEMPSDHMEEAYTIIVSEDVKRLKAFSVWGILRGLESFSQMIYMTNEGLSLRINKTSVEDRPRFSHRGLLIDTSRHFIPIKNILLTLDAMAYNKLNVFHWHIVDDQSFPYVSRKFPELSLKGAYTSYYTYSYKDIQNITEYARVRGIRVIPEFDTPGHTRSWGVAHPEILTACEGDLKGKYGPIDPTQNKTYTFLDDFFEEISNTFADAYIHLGGDEVEFECWSSSTIIKNFMKKNGINDFKALENFYLQKLINMVAKRNRKYIVWEEVFTNGVKLPNNAIVQVWKTYWHSVLLEVTNSNRTGILSSCWYLDHLNTGGDWIQFYNCEPLSFSSNPKNQLLVVGGEACMWAEVVNQNNIMSRVWPRASATAEKLWSQRDDNYDLLKVRKRLEEHTCRMNRRGIEAQPPNGPGFCY</sequence>
<protein>
    <recommendedName>
        <fullName evidence="7">Beta-hexosaminidase</fullName>
        <ecNumber evidence="7">3.2.1.52</ecNumber>
    </recommendedName>
</protein>
<evidence type="ECO:0000259" key="12">
    <source>
        <dbReference type="Pfam" id="PF14845"/>
    </source>
</evidence>
<dbReference type="InterPro" id="IPR025705">
    <property type="entry name" value="Beta_hexosaminidase_sua/sub"/>
</dbReference>
<dbReference type="CDD" id="cd06562">
    <property type="entry name" value="GH20_HexA_HexB-like"/>
    <property type="match status" value="1"/>
</dbReference>
<evidence type="ECO:0000256" key="3">
    <source>
        <dbReference type="ARBA" id="ARBA00022729"/>
    </source>
</evidence>
<dbReference type="AlphaFoldDB" id="A0A6P7FFV2"/>
<dbReference type="Pfam" id="PF14845">
    <property type="entry name" value="Glycohydro_20b2"/>
    <property type="match status" value="1"/>
</dbReference>
<feature type="disulfide bond" evidence="9">
    <location>
        <begin position="520"/>
        <end position="538"/>
    </location>
</feature>
<evidence type="ECO:0000256" key="8">
    <source>
        <dbReference type="PIRSR" id="PIRSR001093-1"/>
    </source>
</evidence>
<dbReference type="EnsemblMetazoa" id="XM_028279138.2">
    <property type="protein sequence ID" value="XP_028134939.1"/>
    <property type="gene ID" value="LOC114329869"/>
</dbReference>
<keyword evidence="14" id="KW-1185">Reference proteome</keyword>
<dbReference type="GO" id="GO:0016020">
    <property type="term" value="C:membrane"/>
    <property type="evidence" value="ECO:0007669"/>
    <property type="project" value="TreeGrafter"/>
</dbReference>
<name>A0A6P7FFV2_DIAVI</name>
<feature type="active site" description="Proton donor" evidence="8">
    <location>
        <position position="342"/>
    </location>
</feature>
<keyword evidence="3 10" id="KW-0732">Signal</keyword>
<dbReference type="RefSeq" id="XP_028134932.1">
    <property type="nucleotide sequence ID" value="XM_028279131.1"/>
</dbReference>
<evidence type="ECO:0000256" key="2">
    <source>
        <dbReference type="ARBA" id="ARBA00006285"/>
    </source>
</evidence>
<evidence type="ECO:0000313" key="13">
    <source>
        <dbReference type="EnsemblMetazoa" id="XP_028134930.1"/>
    </source>
</evidence>
<keyword evidence="9" id="KW-1015">Disulfide bond</keyword>
<dbReference type="InterPro" id="IPR029019">
    <property type="entry name" value="HEX_eukaryotic_N"/>
</dbReference>
<feature type="domain" description="Glycoside hydrolase family 20 catalytic" evidence="11">
    <location>
        <begin position="189"/>
        <end position="501"/>
    </location>
</feature>
<evidence type="ECO:0000256" key="10">
    <source>
        <dbReference type="SAM" id="SignalP"/>
    </source>
</evidence>
<evidence type="ECO:0000313" key="14">
    <source>
        <dbReference type="Proteomes" id="UP001652700"/>
    </source>
</evidence>
<reference evidence="15 16" key="1">
    <citation type="submission" date="2025-04" db="UniProtKB">
        <authorList>
            <consortium name="RefSeq"/>
        </authorList>
    </citation>
    <scope>IDENTIFICATION</scope>
    <source>
        <tissue evidence="15 16">Whole insect</tissue>
    </source>
</reference>
<feature type="disulfide bond" evidence="9">
    <location>
        <begin position="298"/>
        <end position="347"/>
    </location>
</feature>
<evidence type="ECO:0000256" key="1">
    <source>
        <dbReference type="ARBA" id="ARBA00001231"/>
    </source>
</evidence>
<reference evidence="13" key="2">
    <citation type="submission" date="2025-05" db="UniProtKB">
        <authorList>
            <consortium name="EnsemblMetazoa"/>
        </authorList>
    </citation>
    <scope>IDENTIFICATION</scope>
</reference>
<dbReference type="GO" id="GO:0005764">
    <property type="term" value="C:lysosome"/>
    <property type="evidence" value="ECO:0007669"/>
    <property type="project" value="TreeGrafter"/>
</dbReference>
<dbReference type="SUPFAM" id="SSF55545">
    <property type="entry name" value="beta-N-acetylhexosaminidase-like domain"/>
    <property type="match status" value="1"/>
</dbReference>
<accession>A0A6P7FFV2</accession>
<feature type="disulfide bond" evidence="9">
    <location>
        <begin position="65"/>
        <end position="123"/>
    </location>
</feature>
<feature type="signal peptide" evidence="10">
    <location>
        <begin position="1"/>
        <end position="19"/>
    </location>
</feature>
<dbReference type="KEGG" id="dvv:114329869"/>
<evidence type="ECO:0000256" key="4">
    <source>
        <dbReference type="ARBA" id="ARBA00022801"/>
    </source>
</evidence>
<comment type="catalytic activity">
    <reaction evidence="1 7">
        <text>Hydrolysis of terminal non-reducing N-acetyl-D-hexosamine residues in N-acetyl-beta-D-hexosaminides.</text>
        <dbReference type="EC" id="3.2.1.52"/>
    </reaction>
</comment>
<dbReference type="GO" id="GO:0005975">
    <property type="term" value="P:carbohydrate metabolic process"/>
    <property type="evidence" value="ECO:0007669"/>
    <property type="project" value="InterPro"/>
</dbReference>
<evidence type="ECO:0000256" key="7">
    <source>
        <dbReference type="PIRNR" id="PIRNR001093"/>
    </source>
</evidence>
<dbReference type="PANTHER" id="PTHR22600:SF21">
    <property type="entry name" value="BETA-HEXOSAMINIDASE A"/>
    <property type="match status" value="1"/>
</dbReference>
<evidence type="ECO:0000256" key="9">
    <source>
        <dbReference type="PIRSR" id="PIRSR001093-2"/>
    </source>
</evidence>
<evidence type="ECO:0000313" key="17">
    <source>
        <dbReference type="RefSeq" id="XP_028134939.1"/>
    </source>
</evidence>
<dbReference type="PRINTS" id="PR00738">
    <property type="entry name" value="GLHYDRLASE20"/>
</dbReference>
<dbReference type="EC" id="3.2.1.52" evidence="7"/>
<dbReference type="EnsemblMetazoa" id="XM_028279131.2">
    <property type="protein sequence ID" value="XP_028134932.1"/>
    <property type="gene ID" value="LOC114329869"/>
</dbReference>
<dbReference type="Pfam" id="PF00728">
    <property type="entry name" value="Glyco_hydro_20"/>
    <property type="match status" value="1"/>
</dbReference>
<evidence type="ECO:0000259" key="11">
    <source>
        <dbReference type="Pfam" id="PF00728"/>
    </source>
</evidence>
<dbReference type="InterPro" id="IPR015883">
    <property type="entry name" value="Glyco_hydro_20_cat"/>
</dbReference>
<dbReference type="RefSeq" id="XP_028134939.1">
    <property type="nucleotide sequence ID" value="XM_028279138.1"/>
</dbReference>
<dbReference type="InterPro" id="IPR017853">
    <property type="entry name" value="GH"/>
</dbReference>
<keyword evidence="6 7" id="KW-0326">Glycosidase</keyword>
<dbReference type="SUPFAM" id="SSF51445">
    <property type="entry name" value="(Trans)glycosidases"/>
    <property type="match status" value="1"/>
</dbReference>
<dbReference type="FunFam" id="3.20.20.80:FF:000063">
    <property type="entry name" value="Beta-hexosaminidase"/>
    <property type="match status" value="1"/>
</dbReference>
<proteinExistence type="inferred from homology"/>
<dbReference type="GO" id="GO:0006689">
    <property type="term" value="P:ganglioside catabolic process"/>
    <property type="evidence" value="ECO:0007669"/>
    <property type="project" value="TreeGrafter"/>
</dbReference>
<keyword evidence="5" id="KW-0325">Glycoprotein</keyword>